<comment type="pathway">
    <text evidence="1">Pigment biosynthesis; anthocyanin biosynthesis.</text>
</comment>
<dbReference type="SUPFAM" id="SSF53756">
    <property type="entry name" value="UDP-Glycosyltransferase/glycogen phosphorylase"/>
    <property type="match status" value="1"/>
</dbReference>
<dbReference type="OMA" id="VEGFLTH"/>
<dbReference type="EC" id="2.4.1.115" evidence="3"/>
<dbReference type="Proteomes" id="UP000008311">
    <property type="component" value="Unassembled WGS sequence"/>
</dbReference>
<evidence type="ECO:0000256" key="1">
    <source>
        <dbReference type="ARBA" id="ARBA00004935"/>
    </source>
</evidence>
<evidence type="ECO:0000256" key="2">
    <source>
        <dbReference type="ARBA" id="ARBA00009995"/>
    </source>
</evidence>
<evidence type="ECO:0000313" key="9">
    <source>
        <dbReference type="Proteomes" id="UP000008311"/>
    </source>
</evidence>
<evidence type="ECO:0000256" key="7">
    <source>
        <dbReference type="RuleBase" id="RU003718"/>
    </source>
</evidence>
<organism evidence="8 9">
    <name type="scientific">Ricinus communis</name>
    <name type="common">Castor bean</name>
    <dbReference type="NCBI Taxonomy" id="3988"/>
    <lineage>
        <taxon>Eukaryota</taxon>
        <taxon>Viridiplantae</taxon>
        <taxon>Streptophyta</taxon>
        <taxon>Embryophyta</taxon>
        <taxon>Tracheophyta</taxon>
        <taxon>Spermatophyta</taxon>
        <taxon>Magnoliopsida</taxon>
        <taxon>eudicotyledons</taxon>
        <taxon>Gunneridae</taxon>
        <taxon>Pentapetalae</taxon>
        <taxon>rosids</taxon>
        <taxon>fabids</taxon>
        <taxon>Malpighiales</taxon>
        <taxon>Euphorbiaceae</taxon>
        <taxon>Acalyphoideae</taxon>
        <taxon>Acalypheae</taxon>
        <taxon>Ricinus</taxon>
    </lineage>
</organism>
<dbReference type="FunFam" id="3.40.50.2000:FF:000047">
    <property type="entry name" value="Glycosyltransferase"/>
    <property type="match status" value="1"/>
</dbReference>
<dbReference type="EMBL" id="EQ973837">
    <property type="protein sequence ID" value="EEF42834.1"/>
    <property type="molecule type" value="Genomic_DNA"/>
</dbReference>
<dbReference type="GO" id="GO:0035251">
    <property type="term" value="F:UDP-glucosyltransferase activity"/>
    <property type="evidence" value="ECO:0000318"/>
    <property type="project" value="GO_Central"/>
</dbReference>
<dbReference type="GO" id="GO:0047213">
    <property type="term" value="F:anthocyanidin 3-O-glucosyltransferase activity"/>
    <property type="evidence" value="ECO:0007669"/>
    <property type="project" value="UniProtKB-EC"/>
</dbReference>
<dbReference type="AlphaFoldDB" id="B9S0A1"/>
<gene>
    <name evidence="8" type="ORF">RCOM_1351960</name>
</gene>
<dbReference type="PANTHER" id="PTHR48047">
    <property type="entry name" value="GLYCOSYLTRANSFERASE"/>
    <property type="match status" value="1"/>
</dbReference>
<evidence type="ECO:0000256" key="4">
    <source>
        <dbReference type="ARBA" id="ARBA00022676"/>
    </source>
</evidence>
<reference evidence="9" key="1">
    <citation type="journal article" date="2010" name="Nat. Biotechnol.">
        <title>Draft genome sequence of the oilseed species Ricinus communis.</title>
        <authorList>
            <person name="Chan A.P."/>
            <person name="Crabtree J."/>
            <person name="Zhao Q."/>
            <person name="Lorenzi H."/>
            <person name="Orvis J."/>
            <person name="Puiu D."/>
            <person name="Melake-Berhan A."/>
            <person name="Jones K.M."/>
            <person name="Redman J."/>
            <person name="Chen G."/>
            <person name="Cahoon E.B."/>
            <person name="Gedil M."/>
            <person name="Stanke M."/>
            <person name="Haas B.J."/>
            <person name="Wortman J.R."/>
            <person name="Fraser-Liggett C.M."/>
            <person name="Ravel J."/>
            <person name="Rabinowicz P.D."/>
        </authorList>
    </citation>
    <scope>NUCLEOTIDE SEQUENCE [LARGE SCALE GENOMIC DNA]</scope>
    <source>
        <strain evidence="9">cv. Hale</strain>
    </source>
</reference>
<proteinExistence type="inferred from homology"/>
<dbReference type="GO" id="GO:0009718">
    <property type="term" value="P:anthocyanin-containing compound biosynthetic process"/>
    <property type="evidence" value="ECO:0007669"/>
    <property type="project" value="UniProtKB-UniPathway"/>
</dbReference>
<evidence type="ECO:0000256" key="3">
    <source>
        <dbReference type="ARBA" id="ARBA00012585"/>
    </source>
</evidence>
<comment type="similarity">
    <text evidence="2 7">Belongs to the UDP-glycosyltransferase family.</text>
</comment>
<dbReference type="CDD" id="cd03784">
    <property type="entry name" value="GT1_Gtf-like"/>
    <property type="match status" value="1"/>
</dbReference>
<name>B9S0A1_RICCO</name>
<comment type="catalytic activity">
    <reaction evidence="6">
        <text>an anthocyanidin + UDP-alpha-D-glucose + H(+) = an anthocyanidin 3-O-beta-D-glucoside + UDP</text>
        <dbReference type="Rhea" id="RHEA:20093"/>
        <dbReference type="ChEBI" id="CHEBI:15378"/>
        <dbReference type="ChEBI" id="CHEBI:16307"/>
        <dbReference type="ChEBI" id="CHEBI:58223"/>
        <dbReference type="ChEBI" id="CHEBI:58885"/>
        <dbReference type="ChEBI" id="CHEBI:143576"/>
        <dbReference type="EC" id="2.4.1.115"/>
    </reaction>
</comment>
<dbReference type="UniPathway" id="UPA00009"/>
<dbReference type="OrthoDB" id="1925022at2759"/>
<dbReference type="PANTHER" id="PTHR48047:SF182">
    <property type="entry name" value="GLYCOSYLTRANSFERASE"/>
    <property type="match status" value="1"/>
</dbReference>
<evidence type="ECO:0000256" key="6">
    <source>
        <dbReference type="ARBA" id="ARBA00047606"/>
    </source>
</evidence>
<evidence type="ECO:0000313" key="8">
    <source>
        <dbReference type="EMBL" id="EEF42834.1"/>
    </source>
</evidence>
<protein>
    <recommendedName>
        <fullName evidence="3">anthocyanidin 3-O-glucosyltransferase</fullName>
        <ecNumber evidence="3">2.4.1.115</ecNumber>
    </recommendedName>
</protein>
<keyword evidence="5 7" id="KW-0808">Transferase</keyword>
<keyword evidence="4 7" id="KW-0328">Glycosyltransferase</keyword>
<dbReference type="Gene3D" id="3.40.50.2000">
    <property type="entry name" value="Glycogen Phosphorylase B"/>
    <property type="match status" value="2"/>
</dbReference>
<dbReference type="InterPro" id="IPR035595">
    <property type="entry name" value="UDP_glycos_trans_CS"/>
</dbReference>
<evidence type="ECO:0000256" key="5">
    <source>
        <dbReference type="ARBA" id="ARBA00022679"/>
    </source>
</evidence>
<dbReference type="InterPro" id="IPR002213">
    <property type="entry name" value="UDP_glucos_trans"/>
</dbReference>
<dbReference type="InParanoid" id="B9S0A1"/>
<accession>B9S0A1</accession>
<sequence>MTSISASSGLIQRSKALSCMFALAACHIITKQLIELALGLEASMRSYIWVVKEGDYTAELDKWLVEEQFEETVKDIGLVVRGWAPQVPILSHPAIGGFLTHCGWNSTLEGISSGLPMITWPMFAEQLFNEKLIVQVLKIGVRIGVEIPMKWGEEEKLGVMVNKDEIKKAIDQLMDEGSEGEDRRRRAKELGEMAKKTVEEGGSSYLNMTLIIQHVIEEVTNGNQSNYTI</sequence>
<keyword evidence="9" id="KW-1185">Reference proteome</keyword>
<dbReference type="Pfam" id="PF00201">
    <property type="entry name" value="UDPGT"/>
    <property type="match status" value="1"/>
</dbReference>
<dbReference type="PROSITE" id="PS00375">
    <property type="entry name" value="UDPGT"/>
    <property type="match status" value="1"/>
</dbReference>
<dbReference type="eggNOG" id="KOG1192">
    <property type="taxonomic scope" value="Eukaryota"/>
</dbReference>